<gene>
    <name evidence="6" type="ORF">HGI30_03410</name>
</gene>
<dbReference type="EMBL" id="CP051428">
    <property type="protein sequence ID" value="QJC50716.1"/>
    <property type="molecule type" value="Genomic_DNA"/>
</dbReference>
<dbReference type="SUPFAM" id="SSF48498">
    <property type="entry name" value="Tetracyclin repressor-like, C-terminal domain"/>
    <property type="match status" value="1"/>
</dbReference>
<feature type="DNA-binding region" description="H-T-H motif" evidence="4">
    <location>
        <begin position="11"/>
        <end position="30"/>
    </location>
</feature>
<keyword evidence="2 4" id="KW-0238">DNA-binding</keyword>
<name>A0A6H2GU71_9BACL</name>
<dbReference type="Pfam" id="PF00440">
    <property type="entry name" value="TetR_N"/>
    <property type="match status" value="1"/>
</dbReference>
<protein>
    <submittedName>
        <fullName evidence="6">TetR/AcrR family transcriptional regulator</fullName>
    </submittedName>
</protein>
<dbReference type="Gene3D" id="1.10.357.10">
    <property type="entry name" value="Tetracycline Repressor, domain 2"/>
    <property type="match status" value="1"/>
</dbReference>
<dbReference type="InterPro" id="IPR041612">
    <property type="entry name" value="YfiR_C"/>
</dbReference>
<sequence length="194" mass="22325">MFIQKGYGAATLKDIIEETGMSRGWIYLYYQTKEEIFEDLLEYQDREYERYLSELVAAKPSIWDVVETLYSEQLEQLQRSPDGGLMPAFYEYSLVGWRDSARRDLLSRRYEQGIARFAALIRLGIDRGEFSPRLDVDNFARLAASYQEGILTHSITIGIRQANAPMQIEALLSYFKTLLRPGFGGDPAQREDGP</sequence>
<keyword evidence="7" id="KW-1185">Reference proteome</keyword>
<dbReference type="GO" id="GO:0003677">
    <property type="term" value="F:DNA binding"/>
    <property type="evidence" value="ECO:0007669"/>
    <property type="project" value="UniProtKB-UniRule"/>
</dbReference>
<evidence type="ECO:0000313" key="6">
    <source>
        <dbReference type="EMBL" id="QJC50716.1"/>
    </source>
</evidence>
<dbReference type="Gene3D" id="1.10.10.60">
    <property type="entry name" value="Homeodomain-like"/>
    <property type="match status" value="1"/>
</dbReference>
<evidence type="ECO:0000256" key="1">
    <source>
        <dbReference type="ARBA" id="ARBA00023015"/>
    </source>
</evidence>
<reference evidence="6 7" key="1">
    <citation type="submission" date="2020-04" db="EMBL/GenBank/DDBJ databases">
        <title>Novel Paenibacillus strain UniB2 isolated from commercial digestive syrup.</title>
        <authorList>
            <person name="Thorat V."/>
            <person name="Kirdat K."/>
            <person name="Tiwarekar B."/>
            <person name="Yadav A."/>
        </authorList>
    </citation>
    <scope>NUCLEOTIDE SEQUENCE [LARGE SCALE GENOMIC DNA]</scope>
    <source>
        <strain evidence="6 7">UniB2</strain>
    </source>
</reference>
<evidence type="ECO:0000256" key="4">
    <source>
        <dbReference type="PROSITE-ProRule" id="PRU00335"/>
    </source>
</evidence>
<proteinExistence type="predicted"/>
<accession>A0A6H2GU71</accession>
<dbReference type="KEGG" id="palr:HGI30_03410"/>
<dbReference type="Proteomes" id="UP000502136">
    <property type="component" value="Chromosome"/>
</dbReference>
<dbReference type="InterPro" id="IPR009057">
    <property type="entry name" value="Homeodomain-like_sf"/>
</dbReference>
<dbReference type="PROSITE" id="PS50977">
    <property type="entry name" value="HTH_TETR_2"/>
    <property type="match status" value="1"/>
</dbReference>
<dbReference type="AlphaFoldDB" id="A0A6H2GU71"/>
<evidence type="ECO:0000259" key="5">
    <source>
        <dbReference type="PROSITE" id="PS50977"/>
    </source>
</evidence>
<dbReference type="SUPFAM" id="SSF46689">
    <property type="entry name" value="Homeodomain-like"/>
    <property type="match status" value="1"/>
</dbReference>
<dbReference type="PANTHER" id="PTHR47506">
    <property type="entry name" value="TRANSCRIPTIONAL REGULATORY PROTEIN"/>
    <property type="match status" value="1"/>
</dbReference>
<organism evidence="6 7">
    <name type="scientific">Paenibacillus albicereus</name>
    <dbReference type="NCBI Taxonomy" id="2726185"/>
    <lineage>
        <taxon>Bacteria</taxon>
        <taxon>Bacillati</taxon>
        <taxon>Bacillota</taxon>
        <taxon>Bacilli</taxon>
        <taxon>Bacillales</taxon>
        <taxon>Paenibacillaceae</taxon>
        <taxon>Paenibacillus</taxon>
    </lineage>
</organism>
<dbReference type="InterPro" id="IPR036271">
    <property type="entry name" value="Tet_transcr_reg_TetR-rel_C_sf"/>
</dbReference>
<evidence type="ECO:0000256" key="3">
    <source>
        <dbReference type="ARBA" id="ARBA00023163"/>
    </source>
</evidence>
<evidence type="ECO:0000313" key="7">
    <source>
        <dbReference type="Proteomes" id="UP000502136"/>
    </source>
</evidence>
<keyword evidence="3" id="KW-0804">Transcription</keyword>
<dbReference type="InterPro" id="IPR001647">
    <property type="entry name" value="HTH_TetR"/>
</dbReference>
<feature type="domain" description="HTH tetR-type" evidence="5">
    <location>
        <begin position="1"/>
        <end position="48"/>
    </location>
</feature>
<dbReference type="Pfam" id="PF17922">
    <property type="entry name" value="TetR_C_17"/>
    <property type="match status" value="1"/>
</dbReference>
<dbReference type="PANTHER" id="PTHR47506:SF6">
    <property type="entry name" value="HTH-TYPE TRANSCRIPTIONAL REPRESSOR NEMR"/>
    <property type="match status" value="1"/>
</dbReference>
<evidence type="ECO:0000256" key="2">
    <source>
        <dbReference type="ARBA" id="ARBA00023125"/>
    </source>
</evidence>
<keyword evidence="1" id="KW-0805">Transcription regulation</keyword>